<protein>
    <submittedName>
        <fullName evidence="2">Uncharacterized protein</fullName>
    </submittedName>
</protein>
<feature type="compositionally biased region" description="Low complexity" evidence="1">
    <location>
        <begin position="64"/>
        <end position="74"/>
    </location>
</feature>
<evidence type="ECO:0000313" key="2">
    <source>
        <dbReference type="EMBL" id="CAH1789017.1"/>
    </source>
</evidence>
<dbReference type="AlphaFoldDB" id="A0A8J1UF30"/>
<dbReference type="GO" id="GO:0008023">
    <property type="term" value="C:transcription elongation factor complex"/>
    <property type="evidence" value="ECO:0007669"/>
    <property type="project" value="InterPro"/>
</dbReference>
<dbReference type="PANTHER" id="PTHR14633">
    <property type="entry name" value="LITTLE ELONGATION COMPLEX SUBUNIT 2"/>
    <property type="match status" value="1"/>
</dbReference>
<feature type="region of interest" description="Disordered" evidence="1">
    <location>
        <begin position="555"/>
        <end position="582"/>
    </location>
</feature>
<gene>
    <name evidence="2" type="ORF">OFUS_LOCUS14452</name>
</gene>
<evidence type="ECO:0000256" key="1">
    <source>
        <dbReference type="SAM" id="MobiDB-lite"/>
    </source>
</evidence>
<dbReference type="Proteomes" id="UP000749559">
    <property type="component" value="Unassembled WGS sequence"/>
</dbReference>
<feature type="compositionally biased region" description="Basic residues" evidence="1">
    <location>
        <begin position="1169"/>
        <end position="1182"/>
    </location>
</feature>
<feature type="compositionally biased region" description="Polar residues" evidence="1">
    <location>
        <begin position="788"/>
        <end position="798"/>
    </location>
</feature>
<reference evidence="2" key="1">
    <citation type="submission" date="2022-03" db="EMBL/GenBank/DDBJ databases">
        <authorList>
            <person name="Martin C."/>
        </authorList>
    </citation>
    <scope>NUCLEOTIDE SEQUENCE</scope>
</reference>
<feature type="region of interest" description="Disordered" evidence="1">
    <location>
        <begin position="1151"/>
        <end position="1190"/>
    </location>
</feature>
<feature type="region of interest" description="Disordered" evidence="1">
    <location>
        <begin position="758"/>
        <end position="876"/>
    </location>
</feature>
<dbReference type="GO" id="GO:0042796">
    <property type="term" value="P:snRNA transcription by RNA polymerase III"/>
    <property type="evidence" value="ECO:0007669"/>
    <property type="project" value="TreeGrafter"/>
</dbReference>
<comment type="caution">
    <text evidence="2">The sequence shown here is derived from an EMBL/GenBank/DDBJ whole genome shotgun (WGS) entry which is preliminary data.</text>
</comment>
<dbReference type="OrthoDB" id="6288737at2759"/>
<keyword evidence="3" id="KW-1185">Reference proteome</keyword>
<feature type="compositionally biased region" description="Polar residues" evidence="1">
    <location>
        <begin position="120"/>
        <end position="157"/>
    </location>
</feature>
<feature type="region of interest" description="Disordered" evidence="1">
    <location>
        <begin position="115"/>
        <end position="173"/>
    </location>
</feature>
<organism evidence="2 3">
    <name type="scientific">Owenia fusiformis</name>
    <name type="common">Polychaete worm</name>
    <dbReference type="NCBI Taxonomy" id="6347"/>
    <lineage>
        <taxon>Eukaryota</taxon>
        <taxon>Metazoa</taxon>
        <taxon>Spiralia</taxon>
        <taxon>Lophotrochozoa</taxon>
        <taxon>Annelida</taxon>
        <taxon>Polychaeta</taxon>
        <taxon>Sedentaria</taxon>
        <taxon>Canalipalpata</taxon>
        <taxon>Sabellida</taxon>
        <taxon>Oweniida</taxon>
        <taxon>Oweniidae</taxon>
        <taxon>Owenia</taxon>
    </lineage>
</organism>
<accession>A0A8J1UF30</accession>
<sequence length="1190" mass="134287">MAWPEEWNKPPLNGQDNFFTRDSLNKSLLSISFKDSLIAKHEEVLNQNDQTRNSKDKNLHRTASKSWATTTQTKTKQQALRTLTGEVKKTDVINELTGDGFQSEVFPSVEIGSELEGTSGEKSSVTMPTTDQSVSVTSQQMPLSMTKGQQSQESKTIGNKAPASKPTVHQASTHPVSMTTAQQLKTPGQQHQQLAPKFPHVEKMTHTVFKSLYQPYVPYPRKSSLTKEEQKIYIELYNTFLTYLPQKPSPQEIVQINKFRELQMKVGPEQEEFLRYSEKNAMAAEKDYTSMAPGIHTYMQEYVEHQRGRVLGYGKYFTVKETIPIVPTSKAKAEVTFQHTKTLLSVGHSAKAILPNMSDVVKPKCSTDYSKVNKRFPARMPSNSNVKQPCSKDPNIKQLLAQYNTDIVVSSSGLKCLLDNNAPQFSRQWMLPLLVKEYTTKVNGKSVQKKVVIIDKPFLSKTPSHREKMTKFNKLAMRVLITHPHHSSSKVHQRFGAKPRDINEDIDKPFKPEPKAKVEVEEDLFDSFSTEIEDLETFGTDLKSKPDHGDIKIQQMAPNEQRKGSESEEAIEKGQTIDQAIDKGQAIERMKWKIKLIDKTPEMTERAENIKSRIKTSELEVPVDPRLLAQRQLVKFSDAPSSPPSSEKSGKDTYTVIVGKPAVLPPEIPDLPSKSELPSPASPDKSEKTVTIPTKSKSKDANLTQEEVLSKLKVTRKRGRPKKQAVGVNVSRSSDDEMLIIDSNEESIVTSPKVAKVLESPGRVTRGRAKGQMEDIKSKSPKRRSSSNTSEKQQSVSKQHLKEQQEVDVTTEAEEPYVKTLRRTRSTMRQPGQATDVASEHNNVAQQQDSNRKANMKSKPKPSEINQDSNIKEDKMQMKKVKQIKKDIKNEPATGSVSSMMDQIMLDQEKMYKLGANKAAKGVKQDTDTSGQGAKQKIHDPITIETCESAENYHSVADNQLTYSLWKLGDLSMMVRCALHGLIRQYRKEPYYVQLSAKMEYQTIFGGEQCTASEISRDWIKTKIREQFAARLIRGRINNTTNEIVILDEIEHKDIIYPRCPFNPSLGVESLQGILSKLSKLPVGEYLLSHEAGEPHCSVSSSTEQKSGTFDLRHCYQGYTDKVVPILRQWIPVDPNTFLPWQKKYNRIPATFEPRENPQGPTPTNLNKSKAKKNRKRARKGKGQAQLQTK</sequence>
<proteinExistence type="predicted"/>
<feature type="compositionally biased region" description="Basic residues" evidence="1">
    <location>
        <begin position="713"/>
        <end position="723"/>
    </location>
</feature>
<dbReference type="PANTHER" id="PTHR14633:SF3">
    <property type="entry name" value="LITTLE ELONGATION COMPLEX SUBUNIT 2"/>
    <property type="match status" value="1"/>
</dbReference>
<feature type="region of interest" description="Disordered" evidence="1">
    <location>
        <begin position="634"/>
        <end position="735"/>
    </location>
</feature>
<feature type="region of interest" description="Disordered" evidence="1">
    <location>
        <begin position="598"/>
        <end position="622"/>
    </location>
</feature>
<feature type="compositionally biased region" description="Basic and acidic residues" evidence="1">
    <location>
        <begin position="560"/>
        <end position="572"/>
    </location>
</feature>
<dbReference type="GO" id="GO:0045945">
    <property type="term" value="P:positive regulation of transcription by RNA polymerase III"/>
    <property type="evidence" value="ECO:0007669"/>
    <property type="project" value="TreeGrafter"/>
</dbReference>
<dbReference type="EMBL" id="CAIIXF020000007">
    <property type="protein sequence ID" value="CAH1789017.1"/>
    <property type="molecule type" value="Genomic_DNA"/>
</dbReference>
<dbReference type="Pfam" id="PF10505">
    <property type="entry name" value="NARG2_C"/>
    <property type="match status" value="1"/>
</dbReference>
<feature type="compositionally biased region" description="Polar residues" evidence="1">
    <location>
        <begin position="689"/>
        <end position="707"/>
    </location>
</feature>
<name>A0A8J1UF30_OWEFU</name>
<dbReference type="InterPro" id="IPR019535">
    <property type="entry name" value="ICE2_C"/>
</dbReference>
<evidence type="ECO:0000313" key="3">
    <source>
        <dbReference type="Proteomes" id="UP000749559"/>
    </source>
</evidence>
<feature type="compositionally biased region" description="Polar residues" evidence="1">
    <location>
        <begin position="840"/>
        <end position="849"/>
    </location>
</feature>
<feature type="compositionally biased region" description="Basic and acidic residues" evidence="1">
    <location>
        <begin position="598"/>
        <end position="618"/>
    </location>
</feature>
<feature type="region of interest" description="Disordered" evidence="1">
    <location>
        <begin position="48"/>
        <end position="74"/>
    </location>
</feature>
<dbReference type="GO" id="GO:0042795">
    <property type="term" value="P:snRNA transcription by RNA polymerase II"/>
    <property type="evidence" value="ECO:0007669"/>
    <property type="project" value="TreeGrafter"/>
</dbReference>